<dbReference type="InterPro" id="IPR036282">
    <property type="entry name" value="Glutathione-S-Trfase_C_sf"/>
</dbReference>
<name>A0ABN8IRM0_9NEOP</name>
<feature type="non-terminal residue" evidence="2">
    <location>
        <position position="1"/>
    </location>
</feature>
<evidence type="ECO:0000313" key="3">
    <source>
        <dbReference type="Proteomes" id="UP000837857"/>
    </source>
</evidence>
<dbReference type="PROSITE" id="PS50405">
    <property type="entry name" value="GST_CTER"/>
    <property type="match status" value="1"/>
</dbReference>
<dbReference type="Proteomes" id="UP000837857">
    <property type="component" value="Chromosome 29"/>
</dbReference>
<dbReference type="InterPro" id="IPR010987">
    <property type="entry name" value="Glutathione-S-Trfase_C-like"/>
</dbReference>
<accession>A0ABN8IRM0</accession>
<dbReference type="Gene3D" id="3.40.30.10">
    <property type="entry name" value="Glutaredoxin"/>
    <property type="match status" value="1"/>
</dbReference>
<reference evidence="2" key="1">
    <citation type="submission" date="2022-03" db="EMBL/GenBank/DDBJ databases">
        <authorList>
            <person name="Martin H S."/>
        </authorList>
    </citation>
    <scope>NUCLEOTIDE SEQUENCE</scope>
</reference>
<dbReference type="CDD" id="cd03177">
    <property type="entry name" value="GST_C_Delta_Epsilon"/>
    <property type="match status" value="1"/>
</dbReference>
<gene>
    <name evidence="2" type="ORF">IPOD504_LOCUS11836</name>
</gene>
<sequence>MPLILNKTDISPPARVSLMLLEILGLDVELRDVDLRSGAHRTPEYLAKNPTHTDQLYPSDAQKRAVVDFQLYLDASTVYAAFQAAMEDVMSNGATAISDKHVKAFDEAYGFLDTYLQRGAYLAGDQLTLADISAVATVSAMSGLVAVDAKHIKLDQWFAKLTKNDWYQNNAAGNPALISYITQRMKTNSA</sequence>
<protein>
    <recommendedName>
        <fullName evidence="1">GST C-terminal domain-containing protein</fullName>
    </recommendedName>
</protein>
<keyword evidence="3" id="KW-1185">Reference proteome</keyword>
<proteinExistence type="predicted"/>
<dbReference type="PANTHER" id="PTHR43969">
    <property type="entry name" value="GLUTATHIONE S TRANSFERASE D10, ISOFORM A-RELATED"/>
    <property type="match status" value="1"/>
</dbReference>
<feature type="domain" description="GST C-terminal" evidence="1">
    <location>
        <begin position="60"/>
        <end position="189"/>
    </location>
</feature>
<dbReference type="EMBL" id="OW152841">
    <property type="protein sequence ID" value="CAH2062275.1"/>
    <property type="molecule type" value="Genomic_DNA"/>
</dbReference>
<dbReference type="InterPro" id="IPR004046">
    <property type="entry name" value="GST_C"/>
</dbReference>
<dbReference type="Gene3D" id="1.20.1050.10">
    <property type="match status" value="1"/>
</dbReference>
<evidence type="ECO:0000313" key="2">
    <source>
        <dbReference type="EMBL" id="CAH2062275.1"/>
    </source>
</evidence>
<dbReference type="SUPFAM" id="SSF47616">
    <property type="entry name" value="GST C-terminal domain-like"/>
    <property type="match status" value="1"/>
</dbReference>
<dbReference type="PANTHER" id="PTHR43969:SF9">
    <property type="entry name" value="GLUTATHIONE S TRANSFERASE D10, ISOFORM A-RELATED"/>
    <property type="match status" value="1"/>
</dbReference>
<organism evidence="2 3">
    <name type="scientific">Iphiclides podalirius</name>
    <name type="common">scarce swallowtail</name>
    <dbReference type="NCBI Taxonomy" id="110791"/>
    <lineage>
        <taxon>Eukaryota</taxon>
        <taxon>Metazoa</taxon>
        <taxon>Ecdysozoa</taxon>
        <taxon>Arthropoda</taxon>
        <taxon>Hexapoda</taxon>
        <taxon>Insecta</taxon>
        <taxon>Pterygota</taxon>
        <taxon>Neoptera</taxon>
        <taxon>Endopterygota</taxon>
        <taxon>Lepidoptera</taxon>
        <taxon>Glossata</taxon>
        <taxon>Ditrysia</taxon>
        <taxon>Papilionoidea</taxon>
        <taxon>Papilionidae</taxon>
        <taxon>Papilioninae</taxon>
        <taxon>Iphiclides</taxon>
    </lineage>
</organism>
<dbReference type="Pfam" id="PF00043">
    <property type="entry name" value="GST_C"/>
    <property type="match status" value="1"/>
</dbReference>
<dbReference type="InterPro" id="IPR036249">
    <property type="entry name" value="Thioredoxin-like_sf"/>
</dbReference>
<dbReference type="SUPFAM" id="SSF52833">
    <property type="entry name" value="Thioredoxin-like"/>
    <property type="match status" value="1"/>
</dbReference>
<evidence type="ECO:0000259" key="1">
    <source>
        <dbReference type="PROSITE" id="PS50405"/>
    </source>
</evidence>